<dbReference type="VEuPathDB" id="VectorBase:SCAU007802"/>
<proteinExistence type="predicted"/>
<dbReference type="InterPro" id="IPR006170">
    <property type="entry name" value="PBP/GOBP"/>
</dbReference>
<dbReference type="AlphaFoldDB" id="A0A1I8PGB7"/>
<sequence>MTIERKILLVALLFLIFLQKIWAIVEKAKNNGDIYIVSEETFLRNHHGLIPKESTTTEPTESSTNRNVNPDLIDFNAVISMCNSSFSIPMDYYITFNTTAELPNVEDKTGMCFIRCFYEKSRILENWQLNRTRIQMNIWPATGDTIEVCQNEGAKEKNPCVRAYAIGKCLTIRALVDAPSKPN</sequence>
<dbReference type="Pfam" id="PF01395">
    <property type="entry name" value="PBP_GOBP"/>
    <property type="match status" value="1"/>
</dbReference>
<dbReference type="CDD" id="cd23992">
    <property type="entry name" value="PBP_GOBP"/>
    <property type="match status" value="1"/>
</dbReference>
<reference evidence="2" key="1">
    <citation type="submission" date="2020-05" db="UniProtKB">
        <authorList>
            <consortium name="EnsemblMetazoa"/>
        </authorList>
    </citation>
    <scope>IDENTIFICATION</scope>
    <source>
        <strain evidence="2">USDA</strain>
    </source>
</reference>
<dbReference type="SMART" id="SM00708">
    <property type="entry name" value="PhBP"/>
    <property type="match status" value="1"/>
</dbReference>
<dbReference type="InterPro" id="IPR036728">
    <property type="entry name" value="PBP_GOBP_sf"/>
</dbReference>
<evidence type="ECO:0000313" key="3">
    <source>
        <dbReference type="Proteomes" id="UP000095300"/>
    </source>
</evidence>
<dbReference type="SUPFAM" id="SSF47565">
    <property type="entry name" value="Insect pheromone/odorant-binding proteins"/>
    <property type="match status" value="1"/>
</dbReference>
<protein>
    <submittedName>
        <fullName evidence="2">Uncharacterized protein</fullName>
    </submittedName>
</protein>
<dbReference type="EnsemblMetazoa" id="SCAU007802-RA">
    <property type="protein sequence ID" value="SCAU007802-PA"/>
    <property type="gene ID" value="SCAU007802"/>
</dbReference>
<dbReference type="Gene3D" id="1.10.238.20">
    <property type="entry name" value="Pheromone/general odorant binding protein domain"/>
    <property type="match status" value="1"/>
</dbReference>
<evidence type="ECO:0000256" key="1">
    <source>
        <dbReference type="SAM" id="SignalP"/>
    </source>
</evidence>
<feature type="signal peptide" evidence="1">
    <location>
        <begin position="1"/>
        <end position="23"/>
    </location>
</feature>
<keyword evidence="3" id="KW-1185">Reference proteome</keyword>
<keyword evidence="1" id="KW-0732">Signal</keyword>
<dbReference type="Proteomes" id="UP000095300">
    <property type="component" value="Unassembled WGS sequence"/>
</dbReference>
<organism evidence="2 3">
    <name type="scientific">Stomoxys calcitrans</name>
    <name type="common">Stable fly</name>
    <name type="synonym">Conops calcitrans</name>
    <dbReference type="NCBI Taxonomy" id="35570"/>
    <lineage>
        <taxon>Eukaryota</taxon>
        <taxon>Metazoa</taxon>
        <taxon>Ecdysozoa</taxon>
        <taxon>Arthropoda</taxon>
        <taxon>Hexapoda</taxon>
        <taxon>Insecta</taxon>
        <taxon>Pterygota</taxon>
        <taxon>Neoptera</taxon>
        <taxon>Endopterygota</taxon>
        <taxon>Diptera</taxon>
        <taxon>Brachycera</taxon>
        <taxon>Muscomorpha</taxon>
        <taxon>Muscoidea</taxon>
        <taxon>Muscidae</taxon>
        <taxon>Stomoxys</taxon>
    </lineage>
</organism>
<evidence type="ECO:0000313" key="2">
    <source>
        <dbReference type="EnsemblMetazoa" id="SCAU007802-PA"/>
    </source>
</evidence>
<gene>
    <name evidence="2" type="primary">106083595</name>
</gene>
<dbReference type="STRING" id="35570.A0A1I8PGB7"/>
<dbReference type="GO" id="GO:0005549">
    <property type="term" value="F:odorant binding"/>
    <property type="evidence" value="ECO:0007669"/>
    <property type="project" value="InterPro"/>
</dbReference>
<accession>A0A1I8PGB7</accession>
<name>A0A1I8PGB7_STOCA</name>
<feature type="chain" id="PRO_5009326565" evidence="1">
    <location>
        <begin position="24"/>
        <end position="183"/>
    </location>
</feature>
<dbReference type="OrthoDB" id="8184571at2759"/>
<dbReference type="KEGG" id="scac:106083595"/>